<accession>A0ABD0KRB9</accession>
<protein>
    <submittedName>
        <fullName evidence="2">Uncharacterized protein</fullName>
    </submittedName>
</protein>
<keyword evidence="3" id="KW-1185">Reference proteome</keyword>
<proteinExistence type="predicted"/>
<evidence type="ECO:0000256" key="1">
    <source>
        <dbReference type="SAM" id="MobiDB-lite"/>
    </source>
</evidence>
<name>A0ABD0KRB9_9CAEN</name>
<sequence>VEHWETTSSGPKMTTPQTLLRASTPPQKKEGTGVTTSAVVSSPCPLEFG</sequence>
<comment type="caution">
    <text evidence="2">The sequence shown here is derived from an EMBL/GenBank/DDBJ whole genome shotgun (WGS) entry which is preliminary data.</text>
</comment>
<feature type="compositionally biased region" description="Polar residues" evidence="1">
    <location>
        <begin position="1"/>
        <end position="26"/>
    </location>
</feature>
<dbReference type="EMBL" id="JACVVK020000138">
    <property type="protein sequence ID" value="KAK7489417.1"/>
    <property type="molecule type" value="Genomic_DNA"/>
</dbReference>
<reference evidence="2 3" key="1">
    <citation type="journal article" date="2023" name="Sci. Data">
        <title>Genome assembly of the Korean intertidal mud-creeper Batillaria attramentaria.</title>
        <authorList>
            <person name="Patra A.K."/>
            <person name="Ho P.T."/>
            <person name="Jun S."/>
            <person name="Lee S.J."/>
            <person name="Kim Y."/>
            <person name="Won Y.J."/>
        </authorList>
    </citation>
    <scope>NUCLEOTIDE SEQUENCE [LARGE SCALE GENOMIC DNA]</scope>
    <source>
        <strain evidence="2">Wonlab-2016</strain>
    </source>
</reference>
<evidence type="ECO:0000313" key="3">
    <source>
        <dbReference type="Proteomes" id="UP001519460"/>
    </source>
</evidence>
<feature type="non-terminal residue" evidence="2">
    <location>
        <position position="1"/>
    </location>
</feature>
<feature type="region of interest" description="Disordered" evidence="1">
    <location>
        <begin position="1"/>
        <end position="49"/>
    </location>
</feature>
<organism evidence="2 3">
    <name type="scientific">Batillaria attramentaria</name>
    <dbReference type="NCBI Taxonomy" id="370345"/>
    <lineage>
        <taxon>Eukaryota</taxon>
        <taxon>Metazoa</taxon>
        <taxon>Spiralia</taxon>
        <taxon>Lophotrochozoa</taxon>
        <taxon>Mollusca</taxon>
        <taxon>Gastropoda</taxon>
        <taxon>Caenogastropoda</taxon>
        <taxon>Sorbeoconcha</taxon>
        <taxon>Cerithioidea</taxon>
        <taxon>Batillariidae</taxon>
        <taxon>Batillaria</taxon>
    </lineage>
</organism>
<gene>
    <name evidence="2" type="ORF">BaRGS_00019361</name>
</gene>
<dbReference type="Proteomes" id="UP001519460">
    <property type="component" value="Unassembled WGS sequence"/>
</dbReference>
<evidence type="ECO:0000313" key="2">
    <source>
        <dbReference type="EMBL" id="KAK7489417.1"/>
    </source>
</evidence>
<dbReference type="AlphaFoldDB" id="A0ABD0KRB9"/>